<proteinExistence type="predicted"/>
<dbReference type="EMBL" id="JAMWBK010000001">
    <property type="protein sequence ID" value="KAJ8908834.1"/>
    <property type="molecule type" value="Genomic_DNA"/>
</dbReference>
<organism evidence="2 3">
    <name type="scientific">Rhodosorus marinus</name>
    <dbReference type="NCBI Taxonomy" id="101924"/>
    <lineage>
        <taxon>Eukaryota</taxon>
        <taxon>Rhodophyta</taxon>
        <taxon>Stylonematophyceae</taxon>
        <taxon>Stylonematales</taxon>
        <taxon>Stylonemataceae</taxon>
        <taxon>Rhodosorus</taxon>
    </lineage>
</organism>
<dbReference type="AlphaFoldDB" id="A0AAV8V292"/>
<feature type="compositionally biased region" description="Basic residues" evidence="1">
    <location>
        <begin position="1"/>
        <end position="13"/>
    </location>
</feature>
<keyword evidence="3" id="KW-1185">Reference proteome</keyword>
<evidence type="ECO:0000313" key="2">
    <source>
        <dbReference type="EMBL" id="KAJ8908834.1"/>
    </source>
</evidence>
<protein>
    <submittedName>
        <fullName evidence="2">Uncharacterized protein</fullName>
    </submittedName>
</protein>
<evidence type="ECO:0000256" key="1">
    <source>
        <dbReference type="SAM" id="MobiDB-lite"/>
    </source>
</evidence>
<evidence type="ECO:0000313" key="3">
    <source>
        <dbReference type="Proteomes" id="UP001157974"/>
    </source>
</evidence>
<sequence>MDRRSRRLSRRRSLFAESETEVQKEEPITKDVDGFRFRKRARKGEAKKTDESTAPVIAPAAVEAEELVAQNSAVKESLPCGRIAPQQPSGVPDMSSSKLKPPTVGTSKFKRETPKPCETPKATPLGRILARLISEAAEESLRGLSGESNLELTSKLQEISTEFQTEVRSFSDDKNLADAVAEERTVAALQGELTRVDSIKTSHIKELEQWKQIEKVEPVVLKAPTMDLKQLANFVGDTDLDLPTKITHMYETLLLRATDLTMLVDILKYDHARQQVFWKSITESLAQMAFKDYGNLYDPRSIIRSLVVNT</sequence>
<feature type="region of interest" description="Disordered" evidence="1">
    <location>
        <begin position="1"/>
        <end position="28"/>
    </location>
</feature>
<feature type="region of interest" description="Disordered" evidence="1">
    <location>
        <begin position="86"/>
        <end position="122"/>
    </location>
</feature>
<gene>
    <name evidence="2" type="ORF">NDN08_005538</name>
</gene>
<reference evidence="2 3" key="1">
    <citation type="journal article" date="2023" name="Nat. Commun.">
        <title>Origin of minicircular mitochondrial genomes in red algae.</title>
        <authorList>
            <person name="Lee Y."/>
            <person name="Cho C.H."/>
            <person name="Lee Y.M."/>
            <person name="Park S.I."/>
            <person name="Yang J.H."/>
            <person name="West J.A."/>
            <person name="Bhattacharya D."/>
            <person name="Yoon H.S."/>
        </authorList>
    </citation>
    <scope>NUCLEOTIDE SEQUENCE [LARGE SCALE GENOMIC DNA]</scope>
    <source>
        <strain evidence="2 3">CCMP1338</strain>
        <tissue evidence="2">Whole cell</tissue>
    </source>
</reference>
<dbReference type="Proteomes" id="UP001157974">
    <property type="component" value="Unassembled WGS sequence"/>
</dbReference>
<name>A0AAV8V292_9RHOD</name>
<accession>A0AAV8V292</accession>
<comment type="caution">
    <text evidence="2">The sequence shown here is derived from an EMBL/GenBank/DDBJ whole genome shotgun (WGS) entry which is preliminary data.</text>
</comment>
<feature type="compositionally biased region" description="Polar residues" evidence="1">
    <location>
        <begin position="86"/>
        <end position="98"/>
    </location>
</feature>